<dbReference type="InterPro" id="IPR036388">
    <property type="entry name" value="WH-like_DNA-bd_sf"/>
</dbReference>
<dbReference type="InterPro" id="IPR036390">
    <property type="entry name" value="WH_DNA-bd_sf"/>
</dbReference>
<dbReference type="PANTHER" id="PTHR38445">
    <property type="entry name" value="HTH-TYPE TRANSCRIPTIONAL REPRESSOR YTRA"/>
    <property type="match status" value="1"/>
</dbReference>
<keyword evidence="6" id="KW-1185">Reference proteome</keyword>
<keyword evidence="2" id="KW-0238">DNA-binding</keyword>
<dbReference type="PROSITE" id="PS50949">
    <property type="entry name" value="HTH_GNTR"/>
    <property type="match status" value="1"/>
</dbReference>
<reference evidence="6" key="1">
    <citation type="journal article" date="2019" name="Int. J. Syst. Evol. Microbiol.">
        <title>The Global Catalogue of Microorganisms (GCM) 10K type strain sequencing project: providing services to taxonomists for standard genome sequencing and annotation.</title>
        <authorList>
            <consortium name="The Broad Institute Genomics Platform"/>
            <consortium name="The Broad Institute Genome Sequencing Center for Infectious Disease"/>
            <person name="Wu L."/>
            <person name="Ma J."/>
        </authorList>
    </citation>
    <scope>NUCLEOTIDE SEQUENCE [LARGE SCALE GENOMIC DNA]</scope>
    <source>
        <strain evidence="6">JCM 30346</strain>
    </source>
</reference>
<comment type="caution">
    <text evidence="5">The sequence shown here is derived from an EMBL/GenBank/DDBJ whole genome shotgun (WGS) entry which is preliminary data.</text>
</comment>
<sequence>MQGETYPPGAKLRSIRELASDYGVAHNTAQAAVRLLQSMGLVEIRVGSGAYVRDRLSDAPLIEELPHLRAELEQVREQVRQTKLVLAKTEQALNAIVDRLPSQVTRD</sequence>
<gene>
    <name evidence="5" type="ORF">ACFP1K_21280</name>
</gene>
<evidence type="ECO:0000259" key="4">
    <source>
        <dbReference type="PROSITE" id="PS50949"/>
    </source>
</evidence>
<dbReference type="SUPFAM" id="SSF46785">
    <property type="entry name" value="Winged helix' DNA-binding domain"/>
    <property type="match status" value="1"/>
</dbReference>
<dbReference type="InterPro" id="IPR000524">
    <property type="entry name" value="Tscrpt_reg_HTH_GntR"/>
</dbReference>
<organism evidence="5 6">
    <name type="scientific">Sphaerisporangium aureirubrum</name>
    <dbReference type="NCBI Taxonomy" id="1544736"/>
    <lineage>
        <taxon>Bacteria</taxon>
        <taxon>Bacillati</taxon>
        <taxon>Actinomycetota</taxon>
        <taxon>Actinomycetes</taxon>
        <taxon>Streptosporangiales</taxon>
        <taxon>Streptosporangiaceae</taxon>
        <taxon>Sphaerisporangium</taxon>
    </lineage>
</organism>
<keyword evidence="3" id="KW-0804">Transcription</keyword>
<name>A0ABW1NK47_9ACTN</name>
<keyword evidence="1" id="KW-0805">Transcription regulation</keyword>
<evidence type="ECO:0000256" key="3">
    <source>
        <dbReference type="ARBA" id="ARBA00023163"/>
    </source>
</evidence>
<accession>A0ABW1NK47</accession>
<dbReference type="Pfam" id="PF00392">
    <property type="entry name" value="GntR"/>
    <property type="match status" value="1"/>
</dbReference>
<evidence type="ECO:0000256" key="1">
    <source>
        <dbReference type="ARBA" id="ARBA00023015"/>
    </source>
</evidence>
<dbReference type="RefSeq" id="WP_380756088.1">
    <property type="nucleotide sequence ID" value="NZ_JBHSRF010000032.1"/>
</dbReference>
<proteinExistence type="predicted"/>
<evidence type="ECO:0000313" key="5">
    <source>
        <dbReference type="EMBL" id="MFC6083713.1"/>
    </source>
</evidence>
<dbReference type="Proteomes" id="UP001596137">
    <property type="component" value="Unassembled WGS sequence"/>
</dbReference>
<dbReference type="PANTHER" id="PTHR38445:SF9">
    <property type="entry name" value="HTH-TYPE TRANSCRIPTIONAL REPRESSOR YTRA"/>
    <property type="match status" value="1"/>
</dbReference>
<feature type="domain" description="HTH gntR-type" evidence="4">
    <location>
        <begin position="1"/>
        <end position="55"/>
    </location>
</feature>
<protein>
    <submittedName>
        <fullName evidence="5">GntR family transcriptional regulator</fullName>
    </submittedName>
</protein>
<evidence type="ECO:0000313" key="6">
    <source>
        <dbReference type="Proteomes" id="UP001596137"/>
    </source>
</evidence>
<evidence type="ECO:0000256" key="2">
    <source>
        <dbReference type="ARBA" id="ARBA00023125"/>
    </source>
</evidence>
<dbReference type="SMART" id="SM00345">
    <property type="entry name" value="HTH_GNTR"/>
    <property type="match status" value="1"/>
</dbReference>
<dbReference type="EMBL" id="JBHSRF010000032">
    <property type="protein sequence ID" value="MFC6083713.1"/>
    <property type="molecule type" value="Genomic_DNA"/>
</dbReference>
<dbReference type="Gene3D" id="1.10.10.10">
    <property type="entry name" value="Winged helix-like DNA-binding domain superfamily/Winged helix DNA-binding domain"/>
    <property type="match status" value="1"/>
</dbReference>